<proteinExistence type="predicted"/>
<accession>A0ABS2QS70</accession>
<gene>
    <name evidence="1" type="ORF">JOC83_000969</name>
</gene>
<comment type="caution">
    <text evidence="1">The sequence shown here is derived from an EMBL/GenBank/DDBJ whole genome shotgun (WGS) entry which is preliminary data.</text>
</comment>
<sequence>MSYEQDERDYQAPHMVTLVDPYVFETLQSVKGKEVVIETVRGSIRGKVKDVKVDHVVIQAKDSAFFVRLQQIVWIMPD</sequence>
<dbReference type="RefSeq" id="WP_239583305.1">
    <property type="nucleotide sequence ID" value="NZ_JAFBFC010000001.1"/>
</dbReference>
<dbReference type="Proteomes" id="UP000809829">
    <property type="component" value="Unassembled WGS sequence"/>
</dbReference>
<dbReference type="EMBL" id="JAFBFC010000001">
    <property type="protein sequence ID" value="MBM7702143.1"/>
    <property type="molecule type" value="Genomic_DNA"/>
</dbReference>
<evidence type="ECO:0000313" key="1">
    <source>
        <dbReference type="EMBL" id="MBM7702143.1"/>
    </source>
</evidence>
<protein>
    <recommendedName>
        <fullName evidence="3">DUF2642 domain-containing protein</fullName>
    </recommendedName>
</protein>
<organism evidence="1 2">
    <name type="scientific">Priestia iocasae</name>
    <dbReference type="NCBI Taxonomy" id="2291674"/>
    <lineage>
        <taxon>Bacteria</taxon>
        <taxon>Bacillati</taxon>
        <taxon>Bacillota</taxon>
        <taxon>Bacilli</taxon>
        <taxon>Bacillales</taxon>
        <taxon>Bacillaceae</taxon>
        <taxon>Priestia</taxon>
    </lineage>
</organism>
<dbReference type="InterPro" id="IPR020139">
    <property type="entry name" value="DUF2642"/>
</dbReference>
<dbReference type="Pfam" id="PF10842">
    <property type="entry name" value="DUF2642"/>
    <property type="match status" value="1"/>
</dbReference>
<evidence type="ECO:0008006" key="3">
    <source>
        <dbReference type="Google" id="ProtNLM"/>
    </source>
</evidence>
<keyword evidence="2" id="KW-1185">Reference proteome</keyword>
<reference evidence="1 2" key="1">
    <citation type="submission" date="2021-01" db="EMBL/GenBank/DDBJ databases">
        <title>Genomic Encyclopedia of Type Strains, Phase IV (KMG-IV): sequencing the most valuable type-strain genomes for metagenomic binning, comparative biology and taxonomic classification.</title>
        <authorList>
            <person name="Goeker M."/>
        </authorList>
    </citation>
    <scope>NUCLEOTIDE SEQUENCE [LARGE SCALE GENOMIC DNA]</scope>
    <source>
        <strain evidence="1 2">DSM 104297</strain>
    </source>
</reference>
<evidence type="ECO:0000313" key="2">
    <source>
        <dbReference type="Proteomes" id="UP000809829"/>
    </source>
</evidence>
<name>A0ABS2QS70_9BACI</name>